<evidence type="ECO:0000313" key="4">
    <source>
        <dbReference type="Proteomes" id="UP001196509"/>
    </source>
</evidence>
<dbReference type="PANTHER" id="PTHR35369:SF2">
    <property type="entry name" value="BLR3025 PROTEIN"/>
    <property type="match status" value="1"/>
</dbReference>
<accession>A0AAE2ZRU5</accession>
<gene>
    <name evidence="3" type="ORF">K1W69_14415</name>
</gene>
<reference evidence="3" key="1">
    <citation type="submission" date="2021-08" db="EMBL/GenBank/DDBJ databases">
        <title>Hoeflea bacterium WL0058 sp. nov., isolated from the sediment.</title>
        <authorList>
            <person name="Wang L."/>
            <person name="Zhang D."/>
        </authorList>
    </citation>
    <scope>NUCLEOTIDE SEQUENCE</scope>
    <source>
        <strain evidence="3">WL0058</strain>
    </source>
</reference>
<dbReference type="Proteomes" id="UP001196509">
    <property type="component" value="Unassembled WGS sequence"/>
</dbReference>
<dbReference type="GO" id="GO:0006281">
    <property type="term" value="P:DNA repair"/>
    <property type="evidence" value="ECO:0007669"/>
    <property type="project" value="InterPro"/>
</dbReference>
<keyword evidence="1" id="KW-0227">DNA damage</keyword>
<evidence type="ECO:0000313" key="3">
    <source>
        <dbReference type="EMBL" id="MBW8638387.1"/>
    </source>
</evidence>
<keyword evidence="4" id="KW-1185">Reference proteome</keyword>
<dbReference type="CDD" id="cd03468">
    <property type="entry name" value="PolY_like"/>
    <property type="match status" value="1"/>
</dbReference>
<dbReference type="InterPro" id="IPR001126">
    <property type="entry name" value="UmuC"/>
</dbReference>
<dbReference type="AlphaFoldDB" id="A0AAE2ZRU5"/>
<feature type="domain" description="UmuC" evidence="2">
    <location>
        <begin position="41"/>
        <end position="171"/>
    </location>
</feature>
<evidence type="ECO:0000259" key="2">
    <source>
        <dbReference type="Pfam" id="PF00817"/>
    </source>
</evidence>
<name>A0AAE2ZRU5_9HYPH</name>
<dbReference type="RefSeq" id="WP_220229013.1">
    <property type="nucleotide sequence ID" value="NZ_JAICBX010000002.1"/>
</dbReference>
<dbReference type="InterPro" id="IPR050356">
    <property type="entry name" value="SulA_CellDiv_inhibitor"/>
</dbReference>
<organism evidence="3 4">
    <name type="scientific">Flavimaribacter sediminis</name>
    <dbReference type="NCBI Taxonomy" id="2865987"/>
    <lineage>
        <taxon>Bacteria</taxon>
        <taxon>Pseudomonadati</taxon>
        <taxon>Pseudomonadota</taxon>
        <taxon>Alphaproteobacteria</taxon>
        <taxon>Hyphomicrobiales</taxon>
        <taxon>Rhizobiaceae</taxon>
        <taxon>Flavimaribacter</taxon>
    </lineage>
</organism>
<evidence type="ECO:0000256" key="1">
    <source>
        <dbReference type="ARBA" id="ARBA00022763"/>
    </source>
</evidence>
<dbReference type="Pfam" id="PF00817">
    <property type="entry name" value="IMS"/>
    <property type="match status" value="1"/>
</dbReference>
<comment type="caution">
    <text evidence="3">The sequence shown here is derived from an EMBL/GenBank/DDBJ whole genome shotgun (WGS) entry which is preliminary data.</text>
</comment>
<dbReference type="EMBL" id="JAICBX010000002">
    <property type="protein sequence ID" value="MBW8638387.1"/>
    <property type="molecule type" value="Genomic_DNA"/>
</dbReference>
<proteinExistence type="predicted"/>
<protein>
    <submittedName>
        <fullName evidence="3">DNA polymerase Y family protein</fullName>
    </submittedName>
</protein>
<dbReference type="PANTHER" id="PTHR35369">
    <property type="entry name" value="BLR3025 PROTEIN-RELATED"/>
    <property type="match status" value="1"/>
</dbReference>
<dbReference type="InterPro" id="IPR043502">
    <property type="entry name" value="DNA/RNA_pol_sf"/>
</dbReference>
<sequence length="529" mass="57975">MNRSQRIMSIALPCLSIDRMARRKRGRSWRLTGRPDVPPLVAISRIRNAQRIVAVEEEGERAGLRRGQSLSDARALAPDLDSFDHDAEADMALLTSVAIWCDRYTPLVAIDQPSDAIAGGCGGLFLDISGCVHLYGGEQAMLGDVTARLRGAGFAAQAAIADTAGAAWAAARYGDRRIVEPGDQPAALGGLPLAALRLDPDCIDMLGKLGLRTIGCIADLPRAPLAARFGAQLLRRLDQALGREEEVIQPRLPAAELASEKIFAEPVALQEDIERTIGLLAANLQPLMDARQVGARRLELRLFRVDGKVAAIEVRSAGPVHTPDRIQMLFRERIAGFHEDLDAGFGFDLIRLNVLESQERSVRQGDLVAGAHAHEAFDSLVDRLGARLGVDRVLRLAAADAHIPERSFGLVSAAGDHPDSSGFAAAAEAPCVITRPLLLFDRPELVEAIAEAPDGPPVRFRWRRAVYRIVRSEGPERIGAQWWLEGRGGRSRDYYRVEDDEGHRFWIFRHGLFGRETAHPKWYMHGLFA</sequence>
<dbReference type="SUPFAM" id="SSF56672">
    <property type="entry name" value="DNA/RNA polymerases"/>
    <property type="match status" value="1"/>
</dbReference>